<dbReference type="InterPro" id="IPR036390">
    <property type="entry name" value="WH_DNA-bd_sf"/>
</dbReference>
<dbReference type="SUPFAM" id="SSF46785">
    <property type="entry name" value="Winged helix' DNA-binding domain"/>
    <property type="match status" value="1"/>
</dbReference>
<organism evidence="2 3">
    <name type="scientific">Demequina litoralis</name>
    <dbReference type="NCBI Taxonomy" id="3051660"/>
    <lineage>
        <taxon>Bacteria</taxon>
        <taxon>Bacillati</taxon>
        <taxon>Actinomycetota</taxon>
        <taxon>Actinomycetes</taxon>
        <taxon>Micrococcales</taxon>
        <taxon>Demequinaceae</taxon>
        <taxon>Demequina</taxon>
    </lineage>
</organism>
<proteinExistence type="predicted"/>
<dbReference type="EMBL" id="JAUHPW010000005">
    <property type="protein sequence ID" value="MDN4475860.1"/>
    <property type="molecule type" value="Genomic_DNA"/>
</dbReference>
<keyword evidence="3" id="KW-1185">Reference proteome</keyword>
<reference evidence="2" key="1">
    <citation type="submission" date="2023-06" db="EMBL/GenBank/DDBJ databases">
        <title>Sysu t00192.</title>
        <authorList>
            <person name="Gao L."/>
            <person name="Fang B.-Z."/>
            <person name="Li W.-J."/>
        </authorList>
    </citation>
    <scope>NUCLEOTIDE SEQUENCE</scope>
    <source>
        <strain evidence="2">SYSU T00192</strain>
    </source>
</reference>
<evidence type="ECO:0000313" key="2">
    <source>
        <dbReference type="EMBL" id="MDN4475860.1"/>
    </source>
</evidence>
<dbReference type="Gene3D" id="1.10.10.10">
    <property type="entry name" value="Winged helix-like DNA-binding domain superfamily/Winged helix DNA-binding domain"/>
    <property type="match status" value="1"/>
</dbReference>
<dbReference type="RefSeq" id="WP_301133355.1">
    <property type="nucleotide sequence ID" value="NZ_JAUHPW010000005.1"/>
</dbReference>
<dbReference type="InterPro" id="IPR052526">
    <property type="entry name" value="HTH-type_Bedaq_tolerance"/>
</dbReference>
<sequence length="156" mass="16563">MRDAREEALAQLVTAVHRMIRVTVATHGDRTASSTRQLLATLHSEGEMSMRELSAALRIAAPALAHSVAMLEDRGLLTRRLDPSGSRADMIMLTDAGNDEAEAWHAQLSAMILPGLAHLSDDDWEVVAGAAARIASFDGGALTVPPPSEPPGPRPV</sequence>
<dbReference type="Pfam" id="PF12802">
    <property type="entry name" value="MarR_2"/>
    <property type="match status" value="1"/>
</dbReference>
<evidence type="ECO:0000313" key="3">
    <source>
        <dbReference type="Proteomes" id="UP001172728"/>
    </source>
</evidence>
<evidence type="ECO:0000259" key="1">
    <source>
        <dbReference type="Pfam" id="PF12802"/>
    </source>
</evidence>
<dbReference type="InterPro" id="IPR036388">
    <property type="entry name" value="WH-like_DNA-bd_sf"/>
</dbReference>
<dbReference type="PANTHER" id="PTHR39515">
    <property type="entry name" value="CONSERVED PROTEIN"/>
    <property type="match status" value="1"/>
</dbReference>
<comment type="caution">
    <text evidence="2">The sequence shown here is derived from an EMBL/GenBank/DDBJ whole genome shotgun (WGS) entry which is preliminary data.</text>
</comment>
<feature type="domain" description="HTH marR-type" evidence="1">
    <location>
        <begin position="33"/>
        <end position="88"/>
    </location>
</feature>
<protein>
    <submittedName>
        <fullName evidence="2">MarR family winged helix-turn-helix transcriptional regulator</fullName>
    </submittedName>
</protein>
<dbReference type="PANTHER" id="PTHR39515:SF2">
    <property type="entry name" value="HTH-TYPE TRANSCRIPTIONAL REGULATOR RV0880"/>
    <property type="match status" value="1"/>
</dbReference>
<gene>
    <name evidence="2" type="ORF">QQX09_08315</name>
</gene>
<dbReference type="InterPro" id="IPR000835">
    <property type="entry name" value="HTH_MarR-typ"/>
</dbReference>
<name>A0ABT8G9N9_9MICO</name>
<accession>A0ABT8G9N9</accession>
<dbReference type="Proteomes" id="UP001172728">
    <property type="component" value="Unassembled WGS sequence"/>
</dbReference>